<sequence length="190" mass="22364">MSFMILELIQYFFLQMVLNRFARILKFFSRCKFFIHRQLGFSLEHSKIQVEKKNLDSRLSKSHLSFTNRIIVEDGSVRRDEMELVMANLGVFGHPEDQKLPEVLTSADLFNIFEEEEPKLEEVKEAFDVFDENKDGFIDAREVQRVLCAIGMKERAAMEDCKKMIRAFDENADGRIDFSEFVKFMESTCF</sequence>
<reference evidence="5 6" key="1">
    <citation type="journal article" date="2016" name="Sci. Rep.">
        <title>The genome sequence of the outbreeding globe artichoke constructed de novo incorporating a phase-aware low-pass sequencing strategy of F1 progeny.</title>
        <authorList>
            <person name="Scaglione D."/>
            <person name="Reyes-Chin-Wo S."/>
            <person name="Acquadro A."/>
            <person name="Froenicke L."/>
            <person name="Portis E."/>
            <person name="Beitel C."/>
            <person name="Tirone M."/>
            <person name="Mauro R."/>
            <person name="Lo Monaco A."/>
            <person name="Mauromicale G."/>
            <person name="Faccioli P."/>
            <person name="Cattivelli L."/>
            <person name="Rieseberg L."/>
            <person name="Michelmore R."/>
            <person name="Lanteri S."/>
        </authorList>
    </citation>
    <scope>NUCLEOTIDE SEQUENCE [LARGE SCALE GENOMIC DNA]</scope>
    <source>
        <strain evidence="5">2C</strain>
    </source>
</reference>
<dbReference type="InterPro" id="IPR002048">
    <property type="entry name" value="EF_hand_dom"/>
</dbReference>
<keyword evidence="3" id="KW-0106">Calcium</keyword>
<dbReference type="OrthoDB" id="26525at2759"/>
<dbReference type="STRING" id="59895.A0A103YHF0"/>
<dbReference type="Gene3D" id="1.10.238.10">
    <property type="entry name" value="EF-hand"/>
    <property type="match status" value="1"/>
</dbReference>
<protein>
    <submittedName>
        <fullName evidence="5">Calcium-binding EF-hand</fullName>
    </submittedName>
</protein>
<evidence type="ECO:0000313" key="6">
    <source>
        <dbReference type="Proteomes" id="UP000243975"/>
    </source>
</evidence>
<keyword evidence="2" id="KW-0677">Repeat</keyword>
<feature type="domain" description="EF-hand" evidence="4">
    <location>
        <begin position="118"/>
        <end position="153"/>
    </location>
</feature>
<keyword evidence="6" id="KW-1185">Reference proteome</keyword>
<dbReference type="PROSITE" id="PS50222">
    <property type="entry name" value="EF_HAND_2"/>
    <property type="match status" value="2"/>
</dbReference>
<dbReference type="SUPFAM" id="SSF47473">
    <property type="entry name" value="EF-hand"/>
    <property type="match status" value="1"/>
</dbReference>
<dbReference type="Pfam" id="PF13499">
    <property type="entry name" value="EF-hand_7"/>
    <property type="match status" value="1"/>
</dbReference>
<dbReference type="InterPro" id="IPR011992">
    <property type="entry name" value="EF-hand-dom_pair"/>
</dbReference>
<dbReference type="SMART" id="SM00054">
    <property type="entry name" value="EFh"/>
    <property type="match status" value="2"/>
</dbReference>
<dbReference type="InterPro" id="IPR039647">
    <property type="entry name" value="EF_hand_pair_protein_CML-like"/>
</dbReference>
<keyword evidence="1" id="KW-0479">Metal-binding</keyword>
<comment type="caution">
    <text evidence="5">The sequence shown here is derived from an EMBL/GenBank/DDBJ whole genome shotgun (WGS) entry which is preliminary data.</text>
</comment>
<dbReference type="PROSITE" id="PS00018">
    <property type="entry name" value="EF_HAND_1"/>
    <property type="match status" value="2"/>
</dbReference>
<dbReference type="CDD" id="cd00051">
    <property type="entry name" value="EFh"/>
    <property type="match status" value="1"/>
</dbReference>
<feature type="domain" description="EF-hand" evidence="4">
    <location>
        <begin position="156"/>
        <end position="190"/>
    </location>
</feature>
<evidence type="ECO:0000256" key="3">
    <source>
        <dbReference type="ARBA" id="ARBA00022837"/>
    </source>
</evidence>
<dbReference type="OMA" id="RFPFKKF"/>
<dbReference type="EMBL" id="LEKV01001070">
    <property type="protein sequence ID" value="KVI09155.1"/>
    <property type="molecule type" value="Genomic_DNA"/>
</dbReference>
<evidence type="ECO:0000313" key="5">
    <source>
        <dbReference type="EMBL" id="KVI09155.1"/>
    </source>
</evidence>
<organism evidence="5 6">
    <name type="scientific">Cynara cardunculus var. scolymus</name>
    <name type="common">Globe artichoke</name>
    <name type="synonym">Cynara scolymus</name>
    <dbReference type="NCBI Taxonomy" id="59895"/>
    <lineage>
        <taxon>Eukaryota</taxon>
        <taxon>Viridiplantae</taxon>
        <taxon>Streptophyta</taxon>
        <taxon>Embryophyta</taxon>
        <taxon>Tracheophyta</taxon>
        <taxon>Spermatophyta</taxon>
        <taxon>Magnoliopsida</taxon>
        <taxon>eudicotyledons</taxon>
        <taxon>Gunneridae</taxon>
        <taxon>Pentapetalae</taxon>
        <taxon>asterids</taxon>
        <taxon>campanulids</taxon>
        <taxon>Asterales</taxon>
        <taxon>Asteraceae</taxon>
        <taxon>Carduoideae</taxon>
        <taxon>Cardueae</taxon>
        <taxon>Carduinae</taxon>
        <taxon>Cynara</taxon>
    </lineage>
</organism>
<accession>A0A103YHF0</accession>
<dbReference type="PANTHER" id="PTHR10891">
    <property type="entry name" value="EF-HAND CALCIUM-BINDING DOMAIN CONTAINING PROTEIN"/>
    <property type="match status" value="1"/>
</dbReference>
<evidence type="ECO:0000259" key="4">
    <source>
        <dbReference type="PROSITE" id="PS50222"/>
    </source>
</evidence>
<dbReference type="AlphaFoldDB" id="A0A103YHF0"/>
<dbReference type="Gramene" id="KVI09155">
    <property type="protein sequence ID" value="KVI09155"/>
    <property type="gene ID" value="Ccrd_012517"/>
</dbReference>
<evidence type="ECO:0000256" key="2">
    <source>
        <dbReference type="ARBA" id="ARBA00022737"/>
    </source>
</evidence>
<dbReference type="InterPro" id="IPR018247">
    <property type="entry name" value="EF_Hand_1_Ca_BS"/>
</dbReference>
<proteinExistence type="predicted"/>
<name>A0A103YHF0_CYNCS</name>
<dbReference type="FunFam" id="1.10.238.10:FF:000003">
    <property type="entry name" value="Calmodulin A"/>
    <property type="match status" value="1"/>
</dbReference>
<evidence type="ECO:0000256" key="1">
    <source>
        <dbReference type="ARBA" id="ARBA00022723"/>
    </source>
</evidence>
<dbReference type="GO" id="GO:0005509">
    <property type="term" value="F:calcium ion binding"/>
    <property type="evidence" value="ECO:0007669"/>
    <property type="project" value="InterPro"/>
</dbReference>
<gene>
    <name evidence="5" type="ORF">Ccrd_012517</name>
</gene>
<dbReference type="Proteomes" id="UP000243975">
    <property type="component" value="Unassembled WGS sequence"/>
</dbReference>